<dbReference type="Gene3D" id="1.10.10.10">
    <property type="entry name" value="Winged helix-like DNA-binding domain superfamily/Winged helix DNA-binding domain"/>
    <property type="match status" value="1"/>
</dbReference>
<feature type="compositionally biased region" description="Basic and acidic residues" evidence="3">
    <location>
        <begin position="12"/>
        <end position="22"/>
    </location>
</feature>
<dbReference type="EMBL" id="RBRS01000218">
    <property type="protein sequence ID" value="RMR17252.1"/>
    <property type="molecule type" value="Genomic_DNA"/>
</dbReference>
<dbReference type="AlphaFoldDB" id="A0A0Q0FXK2"/>
<dbReference type="Proteomes" id="UP000050266">
    <property type="component" value="Unassembled WGS sequence"/>
</dbReference>
<dbReference type="InterPro" id="IPR004606">
    <property type="entry name" value="Mop_domain"/>
</dbReference>
<gene>
    <name evidence="5" type="ORF">ALO41_05480</name>
    <name evidence="6" type="ORF">ALP90_03142</name>
</gene>
<dbReference type="Pfam" id="PF03459">
    <property type="entry name" value="TOBE"/>
    <property type="match status" value="2"/>
</dbReference>
<comment type="caution">
    <text evidence="5">The sequence shown here is derived from an EMBL/GenBank/DDBJ whole genome shotgun (WGS) entry which is preliminary data.</text>
</comment>
<evidence type="ECO:0000313" key="7">
    <source>
        <dbReference type="Proteomes" id="UP000050266"/>
    </source>
</evidence>
<dbReference type="GO" id="GO:0003700">
    <property type="term" value="F:DNA-binding transcription factor activity"/>
    <property type="evidence" value="ECO:0007669"/>
    <property type="project" value="InterPro"/>
</dbReference>
<dbReference type="PATRIC" id="fig|251720.4.peg.5220"/>
<keyword evidence="1 2" id="KW-0500">Molybdenum</keyword>
<dbReference type="PANTHER" id="PTHR30432">
    <property type="entry name" value="TRANSCRIPTIONAL REGULATOR MODE"/>
    <property type="match status" value="1"/>
</dbReference>
<evidence type="ECO:0000313" key="8">
    <source>
        <dbReference type="Proteomes" id="UP000271097"/>
    </source>
</evidence>
<feature type="compositionally biased region" description="Gly residues" evidence="3">
    <location>
        <begin position="1"/>
        <end position="11"/>
    </location>
</feature>
<evidence type="ECO:0000313" key="5">
    <source>
        <dbReference type="EMBL" id="KPZ05095.1"/>
    </source>
</evidence>
<name>A0A0Q0FXK2_PSEA0</name>
<dbReference type="InterPro" id="IPR000847">
    <property type="entry name" value="LysR_HTH_N"/>
</dbReference>
<dbReference type="InterPro" id="IPR036388">
    <property type="entry name" value="WH-like_DNA-bd_sf"/>
</dbReference>
<reference evidence="5 7" key="1">
    <citation type="submission" date="2015-09" db="EMBL/GenBank/DDBJ databases">
        <title>Genome announcement of multiple Pseudomonas syringae strains.</title>
        <authorList>
            <person name="Thakur S."/>
            <person name="Wang P.W."/>
            <person name="Gong Y."/>
            <person name="Weir B.S."/>
            <person name="Guttman D.S."/>
        </authorList>
    </citation>
    <scope>NUCLEOTIDE SEQUENCE [LARGE SCALE GENOMIC DNA]</scope>
    <source>
        <strain evidence="5 7">ICMP3962</strain>
    </source>
</reference>
<proteinExistence type="predicted"/>
<dbReference type="Gene3D" id="2.40.50.100">
    <property type="match status" value="2"/>
</dbReference>
<evidence type="ECO:0000256" key="3">
    <source>
        <dbReference type="SAM" id="MobiDB-lite"/>
    </source>
</evidence>
<dbReference type="NCBIfam" id="TIGR00637">
    <property type="entry name" value="ModE_repress"/>
    <property type="match status" value="1"/>
</dbReference>
<dbReference type="InterPro" id="IPR051815">
    <property type="entry name" value="Molybdate_resp_trans_reg"/>
</dbReference>
<dbReference type="Proteomes" id="UP000271097">
    <property type="component" value="Unassembled WGS sequence"/>
</dbReference>
<evidence type="ECO:0000256" key="1">
    <source>
        <dbReference type="ARBA" id="ARBA00022505"/>
    </source>
</evidence>
<dbReference type="PANTHER" id="PTHR30432:SF1">
    <property type="entry name" value="DNA-BINDING TRANSCRIPTIONAL DUAL REGULATOR MODE"/>
    <property type="match status" value="1"/>
</dbReference>
<dbReference type="SUPFAM" id="SSF50331">
    <property type="entry name" value="MOP-like"/>
    <property type="match status" value="2"/>
</dbReference>
<dbReference type="InterPro" id="IPR005116">
    <property type="entry name" value="Transp-assoc_OB_typ1"/>
</dbReference>
<reference evidence="6 8" key="2">
    <citation type="submission" date="2018-08" db="EMBL/GenBank/DDBJ databases">
        <title>Recombination of ecologically and evolutionarily significant loci maintains genetic cohesion in the Pseudomonas syringae species complex.</title>
        <authorList>
            <person name="Dillon M."/>
            <person name="Thakur S."/>
            <person name="Almeida R.N.D."/>
            <person name="Weir B.S."/>
            <person name="Guttman D.S."/>
        </authorList>
    </citation>
    <scope>NUCLEOTIDE SEQUENCE [LARGE SCALE GENOMIC DNA]</scope>
    <source>
        <strain evidence="6 8">ICMP 5931</strain>
    </source>
</reference>
<feature type="region of interest" description="Disordered" evidence="3">
    <location>
        <begin position="1"/>
        <end position="30"/>
    </location>
</feature>
<dbReference type="PROSITE" id="PS51866">
    <property type="entry name" value="MOP"/>
    <property type="match status" value="1"/>
</dbReference>
<evidence type="ECO:0000313" key="6">
    <source>
        <dbReference type="EMBL" id="RMR17252.1"/>
    </source>
</evidence>
<dbReference type="EMBL" id="LJRQ01000446">
    <property type="protein sequence ID" value="KPZ05095.1"/>
    <property type="molecule type" value="Genomic_DNA"/>
</dbReference>
<dbReference type="Pfam" id="PF00126">
    <property type="entry name" value="HTH_1"/>
    <property type="match status" value="1"/>
</dbReference>
<protein>
    <submittedName>
        <fullName evidence="5">Helix-turn-helix, Fis-type:molybdenum-binding protein</fullName>
    </submittedName>
</protein>
<evidence type="ECO:0000256" key="2">
    <source>
        <dbReference type="PROSITE-ProRule" id="PRU01213"/>
    </source>
</evidence>
<dbReference type="SUPFAM" id="SSF46785">
    <property type="entry name" value="Winged helix' DNA-binding domain"/>
    <property type="match status" value="1"/>
</dbReference>
<dbReference type="InterPro" id="IPR003725">
    <property type="entry name" value="ModE-bd_N"/>
</dbReference>
<dbReference type="InterPro" id="IPR008995">
    <property type="entry name" value="Mo/tungstate-bd_C_term_dom"/>
</dbReference>
<evidence type="ECO:0000259" key="4">
    <source>
        <dbReference type="PROSITE" id="PS51866"/>
    </source>
</evidence>
<feature type="domain" description="Mop" evidence="4">
    <location>
        <begin position="212"/>
        <end position="278"/>
    </location>
</feature>
<dbReference type="NCBIfam" id="TIGR00638">
    <property type="entry name" value="Mop"/>
    <property type="match status" value="1"/>
</dbReference>
<dbReference type="InterPro" id="IPR036390">
    <property type="entry name" value="WH_DNA-bd_sf"/>
</dbReference>
<organism evidence="5 7">
    <name type="scientific">Pseudomonas amygdali pv. ulmi</name>
    <dbReference type="NCBI Taxonomy" id="251720"/>
    <lineage>
        <taxon>Bacteria</taxon>
        <taxon>Pseudomonadati</taxon>
        <taxon>Pseudomonadota</taxon>
        <taxon>Gammaproteobacteria</taxon>
        <taxon>Pseudomonadales</taxon>
        <taxon>Pseudomonadaceae</taxon>
        <taxon>Pseudomonas</taxon>
        <taxon>Pseudomonas amygdali</taxon>
    </lineage>
</organism>
<dbReference type="GO" id="GO:0015689">
    <property type="term" value="P:molybdate ion transport"/>
    <property type="evidence" value="ECO:0007669"/>
    <property type="project" value="InterPro"/>
</dbReference>
<accession>A0A0Q0FXK2</accession>
<sequence>MGAGQAPGAGGRRPDHRFDGRGHCATAEQGRCAKSGRVLPGKNAEAWGLIGHYAQEPQNAHRSHAPRGSAALDAPRPVSTPCARAIILPSPTRPSQIAMSLPTPLTQHMVHRPQRIALLQHIAEQGSITRAAKSAGLSYKAAWDAIDELNNLAQKPLVERSVGGRGGGGAKLSLEGERVLRLYQRVQALQAQVLEAAEDSSDLDLLNRLTLRTSARNQLLGRIVSITRQGHNDQVRLQLAGEVFIEAQVTHDSTLRLELENGTEVVALIKAGWLELHADRSEETNGNNCLIGRIDNVTDAEDGPSEVRITLPGGQTLCALATPEHLHARQLKSGATVQARFAASLVLLGIPM</sequence>
<feature type="region of interest" description="Disordered" evidence="3">
    <location>
        <begin position="57"/>
        <end position="77"/>
    </location>
</feature>